<dbReference type="Gene3D" id="1.25.10.10">
    <property type="entry name" value="Leucine-rich Repeat Variant"/>
    <property type="match status" value="1"/>
</dbReference>
<evidence type="ECO:0000313" key="3">
    <source>
        <dbReference type="EMBL" id="CAI9110693.1"/>
    </source>
</evidence>
<keyword evidence="4" id="KW-1185">Reference proteome</keyword>
<feature type="compositionally biased region" description="Basic and acidic residues" evidence="2">
    <location>
        <begin position="2163"/>
        <end position="2173"/>
    </location>
</feature>
<comment type="similarity">
    <text evidence="1">Belongs to the HEATR5 family.</text>
</comment>
<dbReference type="GO" id="GO:0005975">
    <property type="term" value="P:carbohydrate metabolic process"/>
    <property type="evidence" value="ECO:0007669"/>
    <property type="project" value="InterPro"/>
</dbReference>
<dbReference type="InterPro" id="IPR046837">
    <property type="entry name" value="Laa1/Sip1/HEATR5-like_HEAT"/>
</dbReference>
<dbReference type="PANTHER" id="PTHR46975:SF2">
    <property type="entry name" value="PROTEIN SWEETIE"/>
    <property type="match status" value="1"/>
</dbReference>
<gene>
    <name evidence="3" type="ORF">OLC1_LOCUS18287</name>
</gene>
<dbReference type="SUPFAM" id="SSF48371">
    <property type="entry name" value="ARM repeat"/>
    <property type="match status" value="2"/>
</dbReference>
<evidence type="ECO:0000313" key="4">
    <source>
        <dbReference type="Proteomes" id="UP001161247"/>
    </source>
</evidence>
<dbReference type="EMBL" id="OX459123">
    <property type="protein sequence ID" value="CAI9110693.1"/>
    <property type="molecule type" value="Genomic_DNA"/>
</dbReference>
<feature type="compositionally biased region" description="Polar residues" evidence="2">
    <location>
        <begin position="2014"/>
        <end position="2043"/>
    </location>
</feature>
<protein>
    <submittedName>
        <fullName evidence="3">OLC1v1010761C1</fullName>
    </submittedName>
</protein>
<feature type="region of interest" description="Disordered" evidence="2">
    <location>
        <begin position="1982"/>
        <end position="2058"/>
    </location>
</feature>
<reference evidence="3" key="1">
    <citation type="submission" date="2023-03" db="EMBL/GenBank/DDBJ databases">
        <authorList>
            <person name="Julca I."/>
        </authorList>
    </citation>
    <scope>NUCLEOTIDE SEQUENCE</scope>
</reference>
<dbReference type="InterPro" id="IPR016024">
    <property type="entry name" value="ARM-type_fold"/>
</dbReference>
<name>A0AAV1DS11_OLDCO</name>
<dbReference type="InterPro" id="IPR044218">
    <property type="entry name" value="SWEETIE"/>
</dbReference>
<dbReference type="PANTHER" id="PTHR46975">
    <property type="entry name" value="PROTEIN SWEETIE"/>
    <property type="match status" value="1"/>
</dbReference>
<feature type="region of interest" description="Disordered" evidence="2">
    <location>
        <begin position="2146"/>
        <end position="2201"/>
    </location>
</feature>
<dbReference type="InterPro" id="IPR011989">
    <property type="entry name" value="ARM-like"/>
</dbReference>
<evidence type="ECO:0000256" key="1">
    <source>
        <dbReference type="ARBA" id="ARBA00008304"/>
    </source>
</evidence>
<feature type="compositionally biased region" description="Low complexity" evidence="2">
    <location>
        <begin position="1130"/>
        <end position="1148"/>
    </location>
</feature>
<feature type="compositionally biased region" description="Acidic residues" evidence="2">
    <location>
        <begin position="1995"/>
        <end position="2013"/>
    </location>
</feature>
<feature type="region of interest" description="Disordered" evidence="2">
    <location>
        <begin position="1128"/>
        <end position="1161"/>
    </location>
</feature>
<evidence type="ECO:0000256" key="2">
    <source>
        <dbReference type="SAM" id="MobiDB-lite"/>
    </source>
</evidence>
<accession>A0AAV1DS11</accession>
<dbReference type="Pfam" id="PF20210">
    <property type="entry name" value="Laa1_Sip1_HTR5"/>
    <property type="match status" value="1"/>
</dbReference>
<proteinExistence type="inferred from homology"/>
<dbReference type="Proteomes" id="UP001161247">
    <property type="component" value="Chromosome 6"/>
</dbReference>
<feature type="compositionally biased region" description="Basic and acidic residues" evidence="2">
    <location>
        <begin position="2184"/>
        <end position="2195"/>
    </location>
</feature>
<organism evidence="3 4">
    <name type="scientific">Oldenlandia corymbosa var. corymbosa</name>
    <dbReference type="NCBI Taxonomy" id="529605"/>
    <lineage>
        <taxon>Eukaryota</taxon>
        <taxon>Viridiplantae</taxon>
        <taxon>Streptophyta</taxon>
        <taxon>Embryophyta</taxon>
        <taxon>Tracheophyta</taxon>
        <taxon>Spermatophyta</taxon>
        <taxon>Magnoliopsida</taxon>
        <taxon>eudicotyledons</taxon>
        <taxon>Gunneridae</taxon>
        <taxon>Pentapetalae</taxon>
        <taxon>asterids</taxon>
        <taxon>lamiids</taxon>
        <taxon>Gentianales</taxon>
        <taxon>Rubiaceae</taxon>
        <taxon>Rubioideae</taxon>
        <taxon>Spermacoceae</taxon>
        <taxon>Hedyotis-Oldenlandia complex</taxon>
        <taxon>Oldenlandia</taxon>
    </lineage>
</organism>
<sequence length="2201" mass="242293">MARNYVKENVPLSRFGVLVAQLESIVASASHKPPDPLLCFDLLSDLLSAIDEEPKDSILLWQRKCEDALYSLLVLGARRPVRHLASSAMANIIMKGDSISIYSRVSSLQGFLSDGKKSEPHRVAGAAQCLGELYRYFGRRITSGLLETTTIVGKLLKFNEDFVRQEALHMLKNALEGSGGNAASAAYVEAFRVITRIAVGDKSYTVRIAAARCLKAFANIGGPGLGIGEFETSSSFCVKALEDPVSSVRDSFAEALGALLALGMNPDAQIQARGRAQFTPKKFEGGLQRHLCLPFMKAIGPRVKELRVGITLSWVSFLQAMRLRYLQPDGELQNFALQAIDMLQMDNTFDAQTLACVLYILRVGVTDLMSEPTQRSFLVFLGKQLQLSTATPSMRVAALRTVSYTLKTLGEVPQEFKELLDDTIVAALSYHSPLVRVEAALTLRTLVEVDPSSIGGLISYAVTMLSAARENVAFEKGNNLQFELECLHGEAAVLAALVSVSPKVPLGYPSRLPRSVLEVSKKMLTDSSRNPLASAVEKEAGWMLLSSLLSSIPKEELEDQVFDILSLWASLFNGHPDVISPNENLNHSISVWSAAIDALTAFIKCFVSSDGGNKGILLEPVLLYLSRALSYISLLATKEQANIKVAMDVLIIKTLIAYQSLSDPSAYKSDHPRIIQICTNPFRDPSKFEESSCLRLLLDKRDASLGPWTPGRDWLEDELRSFQGGKDGVLPCLWEHDPPSFPQPETVSKMLVNQMLLCFGTMFASQDSSGMLSLLGIIEQCLKSGKKQAWRVASVTNICVGLLSGLKSLLALRPEPLGLDILAAAQSIFQSILAEGDILASQRRASSEGLGLLARLGNDIFAARLTKLLLGEVYGVTDVHYSGSIALALGSIHRSAGGMALSSLVPATVNTISTLAKSTVTSLQIWALHGLLLTIEAAGLSYVSQVQATLSLALDILLSEETGLVDLQQGVSSLINAIVAVLGPELSPGSIFFSRCKSVIAEISSHEETATLLESVRFTQQLVLFAPQAVTVHSHVQTLLPTLSSRQPTLRHLALLTLRHLIEKDPVSVIDEQIEESLFHMLDEETNTEIANLARTTIMRLLYASCPLCPSHWLSICRHMILTSSRRDIGSNNVDNDDSSSGLSGDVNPGEDDENMVSTSKTTPDHALDYSGFKNARDKHLRYRTRVFAAECLSHLPEAVGINSAHFDLSIARAQSTNSVASGDWLILHLQDLISLAYQISTIYFENMRPIGMALLSTIIDKFETVEDPDLSGHLLLEQYQAQLLSAVRTALDPSAGPILLEAGLRLATKLLTSGILSQDQAAVKRIFSLISRPLDDFNDLYYPSYAEWVSSKIKIRLLTAHASLKCHIYGFLRKEDDKIPDEYQALLPLFSKNSEILGLYWLSVLKDYSFIRFRSHPRKNWKPFLDGVQSPLVSSKLQHCLEEAWPVILQAVVFDAAPEKSFSNGSPASDSRSKGPFISGFRMVELRLEEFQFLWGLSLLVLFQGQDKDGDDSLIPVSAVKPKLTEDSSLVTKLSETVLPVLEFLSVERFFGAGFLTADICKELFHIFVYSVLTGNTWDGLAVSVTLKILQNCPHHFLESENFVYLSLELCLAFLFKFFLSSGDTSEPKSCWEHVVFTSLSAAATLLGRITCKMQLKSLLTFLLIGSKSIGGASTDLHLFKANEFFQAVISKLMEVIHNKSEIDDDGICGLRTLNNASLKSSTSLITVCIESIHLLEDKRSNQRKLLLMKLAFLLEHVISISKIAFLLECPGDCEEFNLELSTIMRHGIECFRTVLNDHDIQVQVIGLQALKSMLQKGNNPEQYSFEIFFLGELIRDIMNVIHVFLENPANKESGTVVGECLKMLMLLQALSRVSECRKCLLHLLLEAVLLVFSTSTNYSSKVELNGLRSTAIKLVSQLAQSPSSAVYFKDVLLSMPFERRQKLQDIIRASLTQDQNFTEKPSVAPLAIKIPAQIKESKEQSLSAIANRPADDNVADEDNEEDEEDDDDDWDTFQSFPASVPTNSMSTGEPELTENTSTPNQDVELHLESPSSDEADVITTTNEEEARVGTIPDSVIVEEEKKDFHEFHDVLVTTTNEEEAHVGTIPDSVIEEEAKKEFHEFHDEHHDTEKADVVEVEKDEVGPIQTIVEAQETNSETSDIEEARPAPDSEKNTSSCMVQQAEESRDISTEPHDSSAAGS</sequence>